<dbReference type="Proteomes" id="UP000001593">
    <property type="component" value="Unassembled WGS sequence"/>
</dbReference>
<dbReference type="eggNOG" id="KOG0612">
    <property type="taxonomic scope" value="Eukaryota"/>
</dbReference>
<evidence type="ECO:0000313" key="2">
    <source>
        <dbReference type="EMBL" id="EDO32011.1"/>
    </source>
</evidence>
<evidence type="ECO:0000256" key="1">
    <source>
        <dbReference type="SAM" id="Coils"/>
    </source>
</evidence>
<dbReference type="STRING" id="45351.A7SW92"/>
<feature type="coiled-coil region" evidence="1">
    <location>
        <begin position="14"/>
        <end position="66"/>
    </location>
</feature>
<dbReference type="EMBL" id="DS469855">
    <property type="protein sequence ID" value="EDO32011.1"/>
    <property type="molecule type" value="Genomic_DNA"/>
</dbReference>
<keyword evidence="1" id="KW-0175">Coiled coil</keyword>
<organism evidence="2 3">
    <name type="scientific">Nematostella vectensis</name>
    <name type="common">Starlet sea anemone</name>
    <dbReference type="NCBI Taxonomy" id="45351"/>
    <lineage>
        <taxon>Eukaryota</taxon>
        <taxon>Metazoa</taxon>
        <taxon>Cnidaria</taxon>
        <taxon>Anthozoa</taxon>
        <taxon>Hexacorallia</taxon>
        <taxon>Actiniaria</taxon>
        <taxon>Edwardsiidae</taxon>
        <taxon>Nematostella</taxon>
    </lineage>
</organism>
<feature type="non-terminal residue" evidence="2">
    <location>
        <position position="77"/>
    </location>
</feature>
<evidence type="ECO:0000313" key="3">
    <source>
        <dbReference type="Proteomes" id="UP000001593"/>
    </source>
</evidence>
<dbReference type="AlphaFoldDB" id="A7SW92"/>
<keyword evidence="3" id="KW-1185">Reference proteome</keyword>
<reference evidence="2 3" key="1">
    <citation type="journal article" date="2007" name="Science">
        <title>Sea anemone genome reveals ancestral eumetazoan gene repertoire and genomic organization.</title>
        <authorList>
            <person name="Putnam N.H."/>
            <person name="Srivastava M."/>
            <person name="Hellsten U."/>
            <person name="Dirks B."/>
            <person name="Chapman J."/>
            <person name="Salamov A."/>
            <person name="Terry A."/>
            <person name="Shapiro H."/>
            <person name="Lindquist E."/>
            <person name="Kapitonov V.V."/>
            <person name="Jurka J."/>
            <person name="Genikhovich G."/>
            <person name="Grigoriev I.V."/>
            <person name="Lucas S.M."/>
            <person name="Steele R.E."/>
            <person name="Finnerty J.R."/>
            <person name="Technau U."/>
            <person name="Martindale M.Q."/>
            <person name="Rokhsar D.S."/>
        </authorList>
    </citation>
    <scope>NUCLEOTIDE SEQUENCE [LARGE SCALE GENOMIC DNA]</scope>
    <source>
        <strain evidence="3">CH2 X CH6</strain>
    </source>
</reference>
<dbReference type="InParanoid" id="A7SW92"/>
<feature type="non-terminal residue" evidence="2">
    <location>
        <position position="1"/>
    </location>
</feature>
<proteinExistence type="predicted"/>
<protein>
    <submittedName>
        <fullName evidence="2">Uncharacterized protein</fullName>
    </submittedName>
</protein>
<accession>A7SW92</accession>
<sequence length="77" mass="8783">ESLSAQLELTLTKADSEQLARSIAEEQYSDLEKEKTMIELEVKELIARHKSEMSDKAAQITQLEELNQQMTSSLDQK</sequence>
<dbReference type="PhylomeDB" id="A7SW92"/>
<name>A7SW92_NEMVE</name>
<dbReference type="HOGENOM" id="CLU_2645129_0_0_1"/>
<gene>
    <name evidence="2" type="ORF">NEMVEDRAFT_v1g135000</name>
</gene>